<name>A0A917F0I5_9MICO</name>
<comment type="caution">
    <text evidence="3">The sequence shown here is derived from an EMBL/GenBank/DDBJ whole genome shotgun (WGS) entry which is preliminary data.</text>
</comment>
<organism evidence="3 4">
    <name type="scientific">Subtercola lobariae</name>
    <dbReference type="NCBI Taxonomy" id="1588641"/>
    <lineage>
        <taxon>Bacteria</taxon>
        <taxon>Bacillati</taxon>
        <taxon>Actinomycetota</taxon>
        <taxon>Actinomycetes</taxon>
        <taxon>Micrococcales</taxon>
        <taxon>Microbacteriaceae</taxon>
        <taxon>Subtercola</taxon>
    </lineage>
</organism>
<dbReference type="FunFam" id="3.40.50.720:FF:000084">
    <property type="entry name" value="Short-chain dehydrogenase reductase"/>
    <property type="match status" value="1"/>
</dbReference>
<evidence type="ECO:0000256" key="2">
    <source>
        <dbReference type="ARBA" id="ARBA00023002"/>
    </source>
</evidence>
<accession>A0A917F0I5</accession>
<proteinExistence type="inferred from homology"/>
<dbReference type="InterPro" id="IPR036291">
    <property type="entry name" value="NAD(P)-bd_dom_sf"/>
</dbReference>
<evidence type="ECO:0000313" key="3">
    <source>
        <dbReference type="EMBL" id="GGF36249.1"/>
    </source>
</evidence>
<dbReference type="Pfam" id="PF13561">
    <property type="entry name" value="adh_short_C2"/>
    <property type="match status" value="1"/>
</dbReference>
<gene>
    <name evidence="3" type="ORF">GCM10011399_31450</name>
</gene>
<dbReference type="InterPro" id="IPR002347">
    <property type="entry name" value="SDR_fam"/>
</dbReference>
<dbReference type="PRINTS" id="PR00081">
    <property type="entry name" value="GDHRDH"/>
</dbReference>
<dbReference type="GO" id="GO:0016616">
    <property type="term" value="F:oxidoreductase activity, acting on the CH-OH group of donors, NAD or NADP as acceptor"/>
    <property type="evidence" value="ECO:0007669"/>
    <property type="project" value="TreeGrafter"/>
</dbReference>
<protein>
    <submittedName>
        <fullName evidence="3">3-oxoacyl-ACP reductase</fullName>
    </submittedName>
</protein>
<evidence type="ECO:0000256" key="1">
    <source>
        <dbReference type="ARBA" id="ARBA00006484"/>
    </source>
</evidence>
<dbReference type="InterPro" id="IPR020904">
    <property type="entry name" value="Sc_DH/Rdtase_CS"/>
</dbReference>
<dbReference type="EMBL" id="BMGP01000006">
    <property type="protein sequence ID" value="GGF36249.1"/>
    <property type="molecule type" value="Genomic_DNA"/>
</dbReference>
<dbReference type="PROSITE" id="PS00061">
    <property type="entry name" value="ADH_SHORT"/>
    <property type="match status" value="1"/>
</dbReference>
<comment type="similarity">
    <text evidence="1">Belongs to the short-chain dehydrogenases/reductases (SDR) family.</text>
</comment>
<dbReference type="PANTHER" id="PTHR42760">
    <property type="entry name" value="SHORT-CHAIN DEHYDROGENASES/REDUCTASES FAMILY MEMBER"/>
    <property type="match status" value="1"/>
</dbReference>
<dbReference type="RefSeq" id="WP_188679953.1">
    <property type="nucleotide sequence ID" value="NZ_BMGP01000006.1"/>
</dbReference>
<sequence length="268" mass="27848">MTARVWNETLFEGRVVAVSGAASGIGAAISRAFLDVGASVVGGDIDEKAVQSYADSLPEAIRPRFRAARLDVSSSASANDFIAGIRTHEKRLDVLVNNAGVAPVGSVTDTTDETWRHVMAVDLDGAFFLARAALPVLIEAAGSIVNTASVSGIGADFNYAAYNAAKGAIVNLTRSLAIDYGKKSVRVNAIAPGPVRTPLLERNLDALPTLERAFARFIPLGRIAEPAEVADAVVFLASPAASFITGAIVPIDGGVTAWNGQPNGDFVD</sequence>
<dbReference type="Gene3D" id="3.40.50.720">
    <property type="entry name" value="NAD(P)-binding Rossmann-like Domain"/>
    <property type="match status" value="1"/>
</dbReference>
<dbReference type="PRINTS" id="PR00080">
    <property type="entry name" value="SDRFAMILY"/>
</dbReference>
<dbReference type="AlphaFoldDB" id="A0A917F0I5"/>
<dbReference type="Proteomes" id="UP000598775">
    <property type="component" value="Unassembled WGS sequence"/>
</dbReference>
<dbReference type="CDD" id="cd05233">
    <property type="entry name" value="SDR_c"/>
    <property type="match status" value="1"/>
</dbReference>
<reference evidence="3 4" key="1">
    <citation type="journal article" date="2014" name="Int. J. Syst. Evol. Microbiol.">
        <title>Complete genome sequence of Corynebacterium casei LMG S-19264T (=DSM 44701T), isolated from a smear-ripened cheese.</title>
        <authorList>
            <consortium name="US DOE Joint Genome Institute (JGI-PGF)"/>
            <person name="Walter F."/>
            <person name="Albersmeier A."/>
            <person name="Kalinowski J."/>
            <person name="Ruckert C."/>
        </authorList>
    </citation>
    <scope>NUCLEOTIDE SEQUENCE [LARGE SCALE GENOMIC DNA]</scope>
    <source>
        <strain evidence="3 4">CGMCC 1.12976</strain>
    </source>
</reference>
<keyword evidence="4" id="KW-1185">Reference proteome</keyword>
<dbReference type="SUPFAM" id="SSF51735">
    <property type="entry name" value="NAD(P)-binding Rossmann-fold domains"/>
    <property type="match status" value="1"/>
</dbReference>
<evidence type="ECO:0000313" key="4">
    <source>
        <dbReference type="Proteomes" id="UP000598775"/>
    </source>
</evidence>
<keyword evidence="2" id="KW-0560">Oxidoreductase</keyword>